<dbReference type="Gene3D" id="1.10.260.40">
    <property type="entry name" value="lambda repressor-like DNA-binding domains"/>
    <property type="match status" value="1"/>
</dbReference>
<evidence type="ECO:0000313" key="2">
    <source>
        <dbReference type="EMBL" id="MBQ0826316.1"/>
    </source>
</evidence>
<dbReference type="GO" id="GO:0003677">
    <property type="term" value="F:DNA binding"/>
    <property type="evidence" value="ECO:0007669"/>
    <property type="project" value="InterPro"/>
</dbReference>
<dbReference type="SUPFAM" id="SSF47413">
    <property type="entry name" value="lambda repressor-like DNA-binding domains"/>
    <property type="match status" value="1"/>
</dbReference>
<dbReference type="InterPro" id="IPR001387">
    <property type="entry name" value="Cro/C1-type_HTH"/>
</dbReference>
<dbReference type="SMART" id="SM00530">
    <property type="entry name" value="HTH_XRE"/>
    <property type="match status" value="1"/>
</dbReference>
<dbReference type="Pfam" id="PF13560">
    <property type="entry name" value="HTH_31"/>
    <property type="match status" value="1"/>
</dbReference>
<dbReference type="PROSITE" id="PS50943">
    <property type="entry name" value="HTH_CROC1"/>
    <property type="match status" value="1"/>
</dbReference>
<sequence length="306" mass="34628">MSTTSPRISRLEPYLDRVEPAPTLLKMLVGVQLAGFREDAGLSQDQAARKLGFSGAKLSRIESGKGRRPPTEKDVRALLKLYGTDVYEASVLLKLLGRAGEPGWWQRYDKRLMPEWFERLVGLQEAAATIRTFEIQYVPGLLQTAAYTRAVVERGLPNAPACEVERRVELRMRRAELLRRTDAPQLWAIIDESVLLRVLGSREVMREQLEHLVAMAEQPHVTLQVVPLDVTNASAPAIPITYLRFGGVDLPDVVYLEHIRSANFLEDQDETEEYRVALDRLADEALTPRESVRILRETMARRYPAG</sequence>
<name>A0A941B061_9ACTN</name>
<evidence type="ECO:0000259" key="1">
    <source>
        <dbReference type="PROSITE" id="PS50943"/>
    </source>
</evidence>
<accession>A0A941B061</accession>
<proteinExistence type="predicted"/>
<dbReference type="Pfam" id="PF19054">
    <property type="entry name" value="DUF5753"/>
    <property type="match status" value="1"/>
</dbReference>
<dbReference type="InterPro" id="IPR010982">
    <property type="entry name" value="Lambda_DNA-bd_dom_sf"/>
</dbReference>
<dbReference type="AlphaFoldDB" id="A0A941B061"/>
<keyword evidence="3" id="KW-1185">Reference proteome</keyword>
<organism evidence="2 3">
    <name type="scientific">Streptomyces tagetis</name>
    <dbReference type="NCBI Taxonomy" id="2820809"/>
    <lineage>
        <taxon>Bacteria</taxon>
        <taxon>Bacillati</taxon>
        <taxon>Actinomycetota</taxon>
        <taxon>Actinomycetes</taxon>
        <taxon>Kitasatosporales</taxon>
        <taxon>Streptomycetaceae</taxon>
        <taxon>Streptomyces</taxon>
    </lineage>
</organism>
<dbReference type="EMBL" id="JAGPNL010000001">
    <property type="protein sequence ID" value="MBQ0826316.1"/>
    <property type="molecule type" value="Genomic_DNA"/>
</dbReference>
<dbReference type="RefSeq" id="WP_210869232.1">
    <property type="nucleotide sequence ID" value="NZ_JAGPNL010000001.1"/>
</dbReference>
<dbReference type="InterPro" id="IPR043917">
    <property type="entry name" value="DUF5753"/>
</dbReference>
<evidence type="ECO:0000313" key="3">
    <source>
        <dbReference type="Proteomes" id="UP000677875"/>
    </source>
</evidence>
<dbReference type="CDD" id="cd00093">
    <property type="entry name" value="HTH_XRE"/>
    <property type="match status" value="1"/>
</dbReference>
<feature type="domain" description="HTH cro/C1-type" evidence="1">
    <location>
        <begin position="33"/>
        <end position="89"/>
    </location>
</feature>
<comment type="caution">
    <text evidence="2">The sequence shown here is derived from an EMBL/GenBank/DDBJ whole genome shotgun (WGS) entry which is preliminary data.</text>
</comment>
<reference evidence="2" key="1">
    <citation type="submission" date="2021-04" db="EMBL/GenBank/DDBJ databases">
        <title>Genome seq and assembly of Streptomyces sp. RG38.</title>
        <authorList>
            <person name="Chhetri G."/>
        </authorList>
    </citation>
    <scope>NUCLEOTIDE SEQUENCE</scope>
    <source>
        <strain evidence="2">RG38</strain>
    </source>
</reference>
<gene>
    <name evidence="2" type="ORF">J5Y05_07330</name>
</gene>
<dbReference type="Proteomes" id="UP000677875">
    <property type="component" value="Unassembled WGS sequence"/>
</dbReference>
<protein>
    <submittedName>
        <fullName evidence="2">Helix-turn-helix domain-containing protein</fullName>
    </submittedName>
</protein>